<protein>
    <submittedName>
        <fullName evidence="3">MTA4p</fullName>
    </submittedName>
</protein>
<dbReference type="CDD" id="cd00064">
    <property type="entry name" value="FU"/>
    <property type="match status" value="1"/>
</dbReference>
<dbReference type="SMART" id="SM00261">
    <property type="entry name" value="FU"/>
    <property type="match status" value="2"/>
</dbReference>
<keyword evidence="2" id="KW-0472">Membrane</keyword>
<evidence type="ECO:0000313" key="3">
    <source>
        <dbReference type="EMBL" id="AGF25227.1"/>
    </source>
</evidence>
<organism evidence="3">
    <name type="scientific">Tetrahymena thermophila</name>
    <dbReference type="NCBI Taxonomy" id="5911"/>
    <lineage>
        <taxon>Eukaryota</taxon>
        <taxon>Sar</taxon>
        <taxon>Alveolata</taxon>
        <taxon>Ciliophora</taxon>
        <taxon>Intramacronucleata</taxon>
        <taxon>Oligohymenophorea</taxon>
        <taxon>Hymenostomatida</taxon>
        <taxon>Tetrahymenina</taxon>
        <taxon>Tetrahymenidae</taxon>
        <taxon>Tetrahymena</taxon>
    </lineage>
</organism>
<feature type="compositionally biased region" description="Basic and acidic residues" evidence="1">
    <location>
        <begin position="1213"/>
        <end position="1224"/>
    </location>
</feature>
<dbReference type="SUPFAM" id="SSF57184">
    <property type="entry name" value="Growth factor receptor domain"/>
    <property type="match status" value="1"/>
</dbReference>
<feature type="compositionally biased region" description="Low complexity" evidence="1">
    <location>
        <begin position="1184"/>
        <end position="1212"/>
    </location>
</feature>
<feature type="compositionally biased region" description="Basic and acidic residues" evidence="1">
    <location>
        <begin position="1092"/>
        <end position="1104"/>
    </location>
</feature>
<feature type="compositionally biased region" description="Polar residues" evidence="1">
    <location>
        <begin position="1105"/>
        <end position="1119"/>
    </location>
</feature>
<feature type="transmembrane region" description="Helical" evidence="2">
    <location>
        <begin position="1153"/>
        <end position="1175"/>
    </location>
</feature>
<dbReference type="InterPro" id="IPR009030">
    <property type="entry name" value="Growth_fac_rcpt_cys_sf"/>
</dbReference>
<keyword evidence="2" id="KW-0812">Transmembrane</keyword>
<dbReference type="InterPro" id="IPR006212">
    <property type="entry name" value="Furin_repeat"/>
</dbReference>
<dbReference type="EMBL" id="KC405259">
    <property type="protein sequence ID" value="AGF25227.1"/>
    <property type="molecule type" value="Genomic_DNA"/>
</dbReference>
<reference evidence="3" key="1">
    <citation type="journal article" date="2013" name="PLoS Biol.">
        <title>Selecting One of Several Mating Types through Gene Segment Joining and Deletion in Tetrahymena thermophila.</title>
        <authorList>
            <person name="Cervantes M.D."/>
            <person name="Hamilton E.P."/>
            <person name="Xiong J."/>
            <person name="Lawson M.J."/>
            <person name="Yuan D."/>
            <person name="Hadjithomas M."/>
            <person name="Miao W."/>
            <person name="Orias E."/>
        </authorList>
    </citation>
    <scope>NUCLEOTIDE SEQUENCE</scope>
    <source>
        <strain evidence="3">SB4214</strain>
    </source>
</reference>
<evidence type="ECO:0000256" key="1">
    <source>
        <dbReference type="SAM" id="MobiDB-lite"/>
    </source>
</evidence>
<gene>
    <name evidence="3" type="primary">MTA4</name>
</gene>
<keyword evidence="2" id="KW-1133">Transmembrane helix</keyword>
<evidence type="ECO:0000256" key="2">
    <source>
        <dbReference type="SAM" id="Phobius"/>
    </source>
</evidence>
<proteinExistence type="predicted"/>
<feature type="transmembrane region" description="Helical" evidence="2">
    <location>
        <begin position="1268"/>
        <end position="1289"/>
    </location>
</feature>
<sequence>MIQAFNQGLTYCEVITNDEASILNQTKSFQNFNDKVYKVNQLAFWSKNLNNTFFPFAQNSFERNISLNFYDASMNFLGTSYIYSKVMIKKVLQNYIQDANNNKMLQISLQTYGQFQIIDKTNFYDFFQIKFYTNSALLSSPQDLFSLQADGQTINSYSSYTELFITQVIYVKNFNQSDFPDKFQNLQLIFSEYRFQNINLQILFGSTNIKVTDYNQYYSALQLQNNNPQAIIRPSSFLSQIKNELAFNITDVVFLQCLLSSILLPSEFQNEFITAEPSLFVFYPTNKTFQNQETYYMQGNISLKVSQNFFPNRANNQIQILISPFSDIVGQNKQLNVAFNCQNNIQTIKNISISSNELLNANQTQTQIKFDNNQVKMLSINIQIPQVQVSNTSLFIQLPYGIDYLQMNQSSLSVQGFAYSQFNWDQNLISFYSTNFTSSSILISIKQVQLSSSSNNIQNVTKIIAKCILNQAFVFYVDSNSNQTIQILQPQPLPTTSIQINTFNQTQSTSLSSPQNRTSLQSQLAFSFSILNFQDTCSWLIVSLPYSFTIGFLDKSQFTLFDCFGNTYSYTQGNPISSQSTIGYTDNNNCIYISCKALRSVSSSHAANNCLNNTVTIRNVRSPDFPLQTAGIQFLIANSNTSSQPNSDPPTFFNQSTDLTNSSLPYFFIGSEVFTSKGINISQVDLSTLSTQISSNYFGDVFNFSMILAYPIYFWEQHQIDVQLPFRLFAGKSDIECQPISTVVCSLQASRDPQSTIFRIQVLNLTAPNTQIGLQVSYVVLSQNFQLDQISFLIISVSLSNRIINYQNKTIDAFKNLAIQNLITLQNQQPLQISNPLLGITGVNYTFNIQQLQIPQNINNYYYLSLSLDPSFQYNSSQIAFYQLIQSQNLNTFIENRIDFISNSSNLFLIPITSLVPSYPFQLRISGLRNPSGIVEQNEQNVAQTYNFQLIWSTQQGNSFKNVWVIQSVSLPITSKYTCSPNCQACASNYAACTACAPGYLKSQYNHHAVLACLPTCSPQYVAYNGTCLACQLKDPQCLSCSPSNLTQCSSCNQGYTLVPEFNGCVDSHLLQTARSRLLDYSLSTNLADNIDTTHPDDAQKSDKAQSLTRMTEESSSAKADQREGGESSSNTGSKVMGQLQDTVGALKGGGAIFIWIVLAALAVSVSQSVLRYTYNKLKGKSHSNGSSSGMRRSSSGSRSSSSGSSSAGRNASGKEHKGVREREKELRGQRIDCLMLFLLSVAEAIQMPYTLLWGFSVSGGDFESPVLQTLLGACALSTLLWIFDAYLLGSILANSENTPKTSCLLNPLPSSKREGCLSFLIVPARLAFCLIPKSVSLTLTNIFSVEGWFRYPYGEDVERATIVLTNFRKVLSSQIKSNVSGLCSLVSFLILQYPEVLSSYVQIYDLIIFDIVMTILCLTNIRNVDKLISTLNQIQESEGEL</sequence>
<feature type="transmembrane region" description="Helical" evidence="2">
    <location>
        <begin position="1235"/>
        <end position="1256"/>
    </location>
</feature>
<feature type="region of interest" description="Disordered" evidence="1">
    <location>
        <begin position="1090"/>
        <end position="1136"/>
    </location>
</feature>
<accession>M1KDS9</accession>
<feature type="region of interest" description="Disordered" evidence="1">
    <location>
        <begin position="1180"/>
        <end position="1224"/>
    </location>
</feature>
<name>M1KDS9_TETTH</name>